<evidence type="ECO:0000256" key="3">
    <source>
        <dbReference type="ARBA" id="ARBA00022801"/>
    </source>
</evidence>
<dbReference type="RefSeq" id="WP_307406312.1">
    <property type="nucleotide sequence ID" value="NZ_JAUSUR010000001.1"/>
</dbReference>
<dbReference type="Gene3D" id="3.20.20.370">
    <property type="entry name" value="Glycoside hydrolase/deacetylase"/>
    <property type="match status" value="1"/>
</dbReference>
<keyword evidence="5" id="KW-0119">Carbohydrate metabolism</keyword>
<keyword evidence="3 6" id="KW-0378">Hydrolase</keyword>
<organism evidence="6 7">
    <name type="scientific">Breznakia pachnodae</name>
    <dbReference type="NCBI Taxonomy" id="265178"/>
    <lineage>
        <taxon>Bacteria</taxon>
        <taxon>Bacillati</taxon>
        <taxon>Bacillota</taxon>
        <taxon>Erysipelotrichia</taxon>
        <taxon>Erysipelotrichales</taxon>
        <taxon>Erysipelotrichaceae</taxon>
        <taxon>Breznakia</taxon>
    </lineage>
</organism>
<evidence type="ECO:0000256" key="1">
    <source>
        <dbReference type="ARBA" id="ARBA00001946"/>
    </source>
</evidence>
<dbReference type="InterPro" id="IPR011330">
    <property type="entry name" value="Glyco_hydro/deAcase_b/a-brl"/>
</dbReference>
<keyword evidence="2" id="KW-0479">Metal-binding</keyword>
<dbReference type="PANTHER" id="PTHR31609">
    <property type="entry name" value="YDJC DEACETYLASE FAMILY MEMBER"/>
    <property type="match status" value="1"/>
</dbReference>
<proteinExistence type="predicted"/>
<evidence type="ECO:0000256" key="4">
    <source>
        <dbReference type="ARBA" id="ARBA00022842"/>
    </source>
</evidence>
<sequence length="264" mass="30283">MKLIIRGDDLGWSDGVNAGIEKVARDGILTSTGCMPNMKAAERGIKIIEKYGHINIGQHTNITIGKPISDPKKIPHLVDENGNFNTSKYYRDLQKKQSDVLPYYDEISIEVEAQLNRFIKIRGKKPDYLEGHAIPSITFEKVLEDIATKHSILYFNPRDKNNEYSLYCPPASDYTMDIFKNNNPIAQFEINVASYIIKELEKVLDKEYVMLVFHPGFVDAEIMKTSSFNGVRMCDTEALCSDKIKEWIKQHNIELIGHKDLRRR</sequence>
<dbReference type="InterPro" id="IPR006879">
    <property type="entry name" value="YdjC-like"/>
</dbReference>
<dbReference type="SUPFAM" id="SSF88713">
    <property type="entry name" value="Glycoside hydrolase/deacetylase"/>
    <property type="match status" value="1"/>
</dbReference>
<dbReference type="EMBL" id="JAUSUR010000001">
    <property type="protein sequence ID" value="MDQ0360426.1"/>
    <property type="molecule type" value="Genomic_DNA"/>
</dbReference>
<reference evidence="6 7" key="1">
    <citation type="submission" date="2023-07" db="EMBL/GenBank/DDBJ databases">
        <title>Genomic Encyclopedia of Type Strains, Phase IV (KMG-IV): sequencing the most valuable type-strain genomes for metagenomic binning, comparative biology and taxonomic classification.</title>
        <authorList>
            <person name="Goeker M."/>
        </authorList>
    </citation>
    <scope>NUCLEOTIDE SEQUENCE [LARGE SCALE GENOMIC DNA]</scope>
    <source>
        <strain evidence="6 7">DSM 16784</strain>
    </source>
</reference>
<evidence type="ECO:0000313" key="7">
    <source>
        <dbReference type="Proteomes" id="UP001230220"/>
    </source>
</evidence>
<dbReference type="Pfam" id="PF04794">
    <property type="entry name" value="YdjC"/>
    <property type="match status" value="1"/>
</dbReference>
<protein>
    <submittedName>
        <fullName evidence="6">Glycoside hydrolase/deacetylase ChbG (UPF0249 family)</fullName>
    </submittedName>
</protein>
<comment type="caution">
    <text evidence="6">The sequence shown here is derived from an EMBL/GenBank/DDBJ whole genome shotgun (WGS) entry which is preliminary data.</text>
</comment>
<dbReference type="PANTHER" id="PTHR31609:SF1">
    <property type="entry name" value="CARBOHYDRATE DEACETYLASE"/>
    <property type="match status" value="1"/>
</dbReference>
<dbReference type="Proteomes" id="UP001230220">
    <property type="component" value="Unassembled WGS sequence"/>
</dbReference>
<comment type="cofactor">
    <cofactor evidence="1">
        <name>Mg(2+)</name>
        <dbReference type="ChEBI" id="CHEBI:18420"/>
    </cofactor>
</comment>
<keyword evidence="4" id="KW-0460">Magnesium</keyword>
<accession>A0ABU0E137</accession>
<evidence type="ECO:0000256" key="2">
    <source>
        <dbReference type="ARBA" id="ARBA00022723"/>
    </source>
</evidence>
<dbReference type="CDD" id="cd10805">
    <property type="entry name" value="YdjC_like_1"/>
    <property type="match status" value="1"/>
</dbReference>
<gene>
    <name evidence="6" type="ORF">J2S15_001157</name>
</gene>
<name>A0ABU0E137_9FIRM</name>
<keyword evidence="7" id="KW-1185">Reference proteome</keyword>
<dbReference type="GO" id="GO:0016787">
    <property type="term" value="F:hydrolase activity"/>
    <property type="evidence" value="ECO:0007669"/>
    <property type="project" value="UniProtKB-KW"/>
</dbReference>
<evidence type="ECO:0000313" key="6">
    <source>
        <dbReference type="EMBL" id="MDQ0360426.1"/>
    </source>
</evidence>
<evidence type="ECO:0000256" key="5">
    <source>
        <dbReference type="ARBA" id="ARBA00023277"/>
    </source>
</evidence>